<evidence type="ECO:0000256" key="2">
    <source>
        <dbReference type="ARBA" id="ARBA00022840"/>
    </source>
</evidence>
<gene>
    <name evidence="6" type="ORF">ACFH04_03555</name>
</gene>
<organism evidence="6 7">
    <name type="scientific">Streptomyces noboritoensis</name>
    <dbReference type="NCBI Taxonomy" id="67337"/>
    <lineage>
        <taxon>Bacteria</taxon>
        <taxon>Bacillati</taxon>
        <taxon>Actinomycetota</taxon>
        <taxon>Actinomycetes</taxon>
        <taxon>Kitasatosporales</taxon>
        <taxon>Streptomycetaceae</taxon>
        <taxon>Streptomyces</taxon>
    </lineage>
</organism>
<comment type="caution">
    <text evidence="6">The sequence shown here is derived from an EMBL/GenBank/DDBJ whole genome shotgun (WGS) entry which is preliminary data.</text>
</comment>
<dbReference type="PROSITE" id="PS00108">
    <property type="entry name" value="PROTEIN_KINASE_ST"/>
    <property type="match status" value="1"/>
</dbReference>
<dbReference type="SUPFAM" id="SSF50998">
    <property type="entry name" value="Quinoprotein alcohol dehydrogenase-like"/>
    <property type="match status" value="2"/>
</dbReference>
<dbReference type="InterPro" id="IPR017441">
    <property type="entry name" value="Protein_kinase_ATP_BS"/>
</dbReference>
<dbReference type="InterPro" id="IPR008271">
    <property type="entry name" value="Ser/Thr_kinase_AS"/>
</dbReference>
<feature type="region of interest" description="Disordered" evidence="4">
    <location>
        <begin position="295"/>
        <end position="371"/>
    </location>
</feature>
<proteinExistence type="predicted"/>
<sequence>MFEALEAGDPRQVGRYRIVARLGAGGMGRVYLGRTPGGRAVAVKVVRSELAEDEEFRRRFAREVAAARRVNGAFTAGVVDADPAGSPAWLATVYVPGLSLGEAVAAHGPWPLEPVLALAAGLAEGLEVIHAAGVVHRDLKPSNVLLAADGPRVIDFGISLASEASVLTRTGVMPGTPGFMSPEQLTARPVGPACDVFALGAVLTFTATGAGPFGAGSVHAVNFRTVYEEPDLAALPAALRAVVARCLTKDPAERPSPAELLDQLAESAGGSRAVPVVLTEADWMPEAVARTVQLRTTTPSPESRPVLAGASDPQPQRDTPVPPRQIPAEQDHADAQPRKTSPETTPVVGPRAYAHSPRRVPEPSTAAATGPTGVSRRRALLGLAGAVTAGGLGVAGWYFVKGDGRKPRWTSANGGSNYGTPLVFGGAVYVSGREAFLYALDAATGRQRWKFSTVEDAEAPSSLAMSGGLVYACGGKRLYAVDMATGEQRWSFPTSEKVYSPAATDGLVYVSSDAYLYAVNAADGKQRWKFRTDATAFRAAPTVADGVVYVGRISDGMLCALDAGTGEQRWKSDVGIVSWAQPVVADGVVYCTTSSERLFAVDAASGKPKWDFASGRGGPVAVSGGVVYVSGGKLLYALDAATGSKRWVFPVGGALSAPAVADGVVYVATASDDKYLYAVAAASGEQRWRFPTHDAASTPVVANGLVYVSTFGRLYAVPV</sequence>
<dbReference type="InterPro" id="IPR002372">
    <property type="entry name" value="PQQ_rpt_dom"/>
</dbReference>
<dbReference type="InterPro" id="IPR015943">
    <property type="entry name" value="WD40/YVTN_repeat-like_dom_sf"/>
</dbReference>
<dbReference type="Gene3D" id="1.10.510.10">
    <property type="entry name" value="Transferase(Phosphotransferase) domain 1"/>
    <property type="match status" value="1"/>
</dbReference>
<dbReference type="PROSITE" id="PS00107">
    <property type="entry name" value="PROTEIN_KINASE_ATP"/>
    <property type="match status" value="1"/>
</dbReference>
<evidence type="ECO:0000259" key="5">
    <source>
        <dbReference type="PROSITE" id="PS50011"/>
    </source>
</evidence>
<dbReference type="SMART" id="SM00564">
    <property type="entry name" value="PQQ"/>
    <property type="match status" value="7"/>
</dbReference>
<dbReference type="InterPro" id="IPR018391">
    <property type="entry name" value="PQQ_b-propeller_rpt"/>
</dbReference>
<evidence type="ECO:0000313" key="6">
    <source>
        <dbReference type="EMBL" id="MFC0842817.1"/>
    </source>
</evidence>
<dbReference type="InterPro" id="IPR011009">
    <property type="entry name" value="Kinase-like_dom_sf"/>
</dbReference>
<dbReference type="Gene3D" id="3.30.200.20">
    <property type="entry name" value="Phosphorylase Kinase, domain 1"/>
    <property type="match status" value="1"/>
</dbReference>
<dbReference type="InterPro" id="IPR000719">
    <property type="entry name" value="Prot_kinase_dom"/>
</dbReference>
<keyword evidence="2 3" id="KW-0067">ATP-binding</keyword>
<dbReference type="PROSITE" id="PS50011">
    <property type="entry name" value="PROTEIN_KINASE_DOM"/>
    <property type="match status" value="1"/>
</dbReference>
<dbReference type="PROSITE" id="PS50231">
    <property type="entry name" value="RICIN_B_LECTIN"/>
    <property type="match status" value="1"/>
</dbReference>
<dbReference type="Proteomes" id="UP001589887">
    <property type="component" value="Unassembled WGS sequence"/>
</dbReference>
<evidence type="ECO:0000313" key="7">
    <source>
        <dbReference type="Proteomes" id="UP001589887"/>
    </source>
</evidence>
<dbReference type="InterPro" id="IPR011047">
    <property type="entry name" value="Quinoprotein_ADH-like_sf"/>
</dbReference>
<dbReference type="EMBL" id="JBHMQV010000001">
    <property type="protein sequence ID" value="MFC0842817.1"/>
    <property type="molecule type" value="Genomic_DNA"/>
</dbReference>
<keyword evidence="7" id="KW-1185">Reference proteome</keyword>
<dbReference type="CDD" id="cd14014">
    <property type="entry name" value="STKc_PknB_like"/>
    <property type="match status" value="1"/>
</dbReference>
<protein>
    <submittedName>
        <fullName evidence="6">PQQ-binding-like beta-propeller repeat protein</fullName>
    </submittedName>
</protein>
<feature type="domain" description="Protein kinase" evidence="5">
    <location>
        <begin position="16"/>
        <end position="277"/>
    </location>
</feature>
<dbReference type="RefSeq" id="WP_394316634.1">
    <property type="nucleotide sequence ID" value="NZ_JBHMQV010000001.1"/>
</dbReference>
<evidence type="ECO:0000256" key="1">
    <source>
        <dbReference type="ARBA" id="ARBA00022741"/>
    </source>
</evidence>
<keyword evidence="1 3" id="KW-0547">Nucleotide-binding</keyword>
<dbReference type="Pfam" id="PF00069">
    <property type="entry name" value="Pkinase"/>
    <property type="match status" value="1"/>
</dbReference>
<name>A0ABV6TAK9_9ACTN</name>
<accession>A0ABV6TAK9</accession>
<dbReference type="SUPFAM" id="SSF56112">
    <property type="entry name" value="Protein kinase-like (PK-like)"/>
    <property type="match status" value="1"/>
</dbReference>
<dbReference type="Gene3D" id="2.130.10.10">
    <property type="entry name" value="YVTN repeat-like/Quinoprotein amine dehydrogenase"/>
    <property type="match status" value="2"/>
</dbReference>
<dbReference type="SMART" id="SM00220">
    <property type="entry name" value="S_TKc"/>
    <property type="match status" value="1"/>
</dbReference>
<feature type="compositionally biased region" description="Basic and acidic residues" evidence="4">
    <location>
        <begin position="329"/>
        <end position="341"/>
    </location>
</feature>
<dbReference type="PANTHER" id="PTHR34512:SF30">
    <property type="entry name" value="OUTER MEMBRANE PROTEIN ASSEMBLY FACTOR BAMB"/>
    <property type="match status" value="1"/>
</dbReference>
<reference evidence="6 7" key="1">
    <citation type="submission" date="2024-09" db="EMBL/GenBank/DDBJ databases">
        <authorList>
            <person name="Sun Q."/>
            <person name="Mori K."/>
        </authorList>
    </citation>
    <scope>NUCLEOTIDE SEQUENCE [LARGE SCALE GENOMIC DNA]</scope>
    <source>
        <strain evidence="6 7">JCM 4557</strain>
    </source>
</reference>
<evidence type="ECO:0000256" key="4">
    <source>
        <dbReference type="SAM" id="MobiDB-lite"/>
    </source>
</evidence>
<dbReference type="PANTHER" id="PTHR34512">
    <property type="entry name" value="CELL SURFACE PROTEIN"/>
    <property type="match status" value="1"/>
</dbReference>
<evidence type="ECO:0000256" key="3">
    <source>
        <dbReference type="PROSITE-ProRule" id="PRU10141"/>
    </source>
</evidence>
<feature type="binding site" evidence="3">
    <location>
        <position position="44"/>
    </location>
    <ligand>
        <name>ATP</name>
        <dbReference type="ChEBI" id="CHEBI:30616"/>
    </ligand>
</feature>
<dbReference type="Pfam" id="PF13360">
    <property type="entry name" value="PQQ_2"/>
    <property type="match status" value="1"/>
</dbReference>